<dbReference type="InterPro" id="IPR037274">
    <property type="entry name" value="Znf_CHY_sf"/>
</dbReference>
<keyword evidence="1" id="KW-0479">Metal-binding</keyword>
<protein>
    <recommendedName>
        <fullName evidence="4">CHY-type domain-containing protein</fullName>
    </recommendedName>
</protein>
<gene>
    <name evidence="5" type="ORF">CCASEI_00890</name>
</gene>
<evidence type="ECO:0000256" key="1">
    <source>
        <dbReference type="ARBA" id="ARBA00022723"/>
    </source>
</evidence>
<dbReference type="InterPro" id="IPR008913">
    <property type="entry name" value="Znf_CHY"/>
</dbReference>
<dbReference type="InterPro" id="IPR052604">
    <property type="entry name" value="Mito_Tim_assembly_helper"/>
</dbReference>
<feature type="domain" description="CHY-type" evidence="4">
    <location>
        <begin position="15"/>
        <end position="93"/>
    </location>
</feature>
<name>A0ABM5PLJ4_9CORY</name>
<organism evidence="5 6">
    <name type="scientific">Corynebacterium casei LMG S-19264</name>
    <dbReference type="NCBI Taxonomy" id="1285583"/>
    <lineage>
        <taxon>Bacteria</taxon>
        <taxon>Bacillati</taxon>
        <taxon>Actinomycetota</taxon>
        <taxon>Actinomycetes</taxon>
        <taxon>Mycobacteriales</taxon>
        <taxon>Corynebacteriaceae</taxon>
        <taxon>Corynebacterium</taxon>
    </lineage>
</organism>
<dbReference type="Pfam" id="PF05495">
    <property type="entry name" value="zf-CHY"/>
    <property type="match status" value="1"/>
</dbReference>
<keyword evidence="2" id="KW-0863">Zinc-finger</keyword>
<dbReference type="EMBL" id="CP004350">
    <property type="protein sequence ID" value="AHI18763.1"/>
    <property type="molecule type" value="Genomic_DNA"/>
</dbReference>
<evidence type="ECO:0000313" key="6">
    <source>
        <dbReference type="Proteomes" id="UP000019226"/>
    </source>
</evidence>
<proteinExistence type="predicted"/>
<sequence>MKSKLGGMATIYGDVLDEAGRCAHYHSAVDVIANKCATCDKYWACYECHAEMTDHSFGAMDLESPAVMCGACGREMVFSEYAGSTNSCPQCGQLFNPGCSLHRHIYFKLD</sequence>
<keyword evidence="6" id="KW-1185">Reference proteome</keyword>
<dbReference type="PROSITE" id="PS51266">
    <property type="entry name" value="ZF_CHY"/>
    <property type="match status" value="1"/>
</dbReference>
<evidence type="ECO:0000259" key="4">
    <source>
        <dbReference type="PROSITE" id="PS51266"/>
    </source>
</evidence>
<dbReference type="PANTHER" id="PTHR28082:SF1">
    <property type="entry name" value="HELPER OF TIM PROTEIN 13"/>
    <property type="match status" value="1"/>
</dbReference>
<reference evidence="6" key="1">
    <citation type="submission" date="2013-02" db="EMBL/GenBank/DDBJ databases">
        <title>The complete genome sequence of Corynebacterium casei LMG S-19264 (=DSM 44701).</title>
        <authorList>
            <person name="Ruckert C."/>
            <person name="Albersmeier A."/>
            <person name="Kalinowski J."/>
        </authorList>
    </citation>
    <scope>NUCLEOTIDE SEQUENCE [LARGE SCALE GENOMIC DNA]</scope>
    <source>
        <strain evidence="6">LMG S-19264</strain>
    </source>
</reference>
<dbReference type="PIRSF" id="PIRSF017292">
    <property type="entry name" value="UCP017292_Znf_CHY"/>
    <property type="match status" value="1"/>
</dbReference>
<accession>A0ABM5PLJ4</accession>
<dbReference type="Proteomes" id="UP000019226">
    <property type="component" value="Chromosome"/>
</dbReference>
<dbReference type="SUPFAM" id="SSF161219">
    <property type="entry name" value="CHY zinc finger-like"/>
    <property type="match status" value="1"/>
</dbReference>
<dbReference type="InterPro" id="IPR016694">
    <property type="entry name" value="UCP017292"/>
</dbReference>
<evidence type="ECO:0000256" key="2">
    <source>
        <dbReference type="ARBA" id="ARBA00022771"/>
    </source>
</evidence>
<keyword evidence="3" id="KW-0862">Zinc</keyword>
<evidence type="ECO:0000313" key="5">
    <source>
        <dbReference type="EMBL" id="AHI18763.1"/>
    </source>
</evidence>
<dbReference type="PANTHER" id="PTHR28082">
    <property type="entry name" value="ZINC FINGER PROTEIN"/>
    <property type="match status" value="1"/>
</dbReference>
<evidence type="ECO:0000256" key="3">
    <source>
        <dbReference type="ARBA" id="ARBA00022833"/>
    </source>
</evidence>